<dbReference type="OrthoDB" id="2372239at2759"/>
<keyword evidence="3" id="KW-1185">Reference proteome</keyword>
<feature type="compositionally biased region" description="Polar residues" evidence="1">
    <location>
        <begin position="40"/>
        <end position="52"/>
    </location>
</feature>
<evidence type="ECO:0000313" key="3">
    <source>
        <dbReference type="Proteomes" id="UP000789831"/>
    </source>
</evidence>
<dbReference type="EMBL" id="CAJVPL010002395">
    <property type="protein sequence ID" value="CAG8609067.1"/>
    <property type="molecule type" value="Genomic_DNA"/>
</dbReference>
<dbReference type="Proteomes" id="UP000789831">
    <property type="component" value="Unassembled WGS sequence"/>
</dbReference>
<feature type="region of interest" description="Disordered" evidence="1">
    <location>
        <begin position="135"/>
        <end position="183"/>
    </location>
</feature>
<sequence length="279" mass="33195">MSLFFKQLYFHALSPSKTVMDTRHDLEMYRKDGAEEQEGTRSLQQVPSTIQEEQSIPFPYRPQWTSETDDNKGWWDNNHHNHPVGRPLLSIHHQLSVPKKNSKKKMKFTYLKQLSVNNQRILEIEPAKDYQSRIRSVNHGSQEKGQRLLDHNPTGERPISFSSRSEWERDPRPRIFTDKSSDATMPKLPELLDMLKNDHRRIHETTDHSGMVVWMLDDRGIMFQWNEMSQNMDCMGANLREEELRRRTKEEWARSLMAEPIEMVWEGSAKKRRRRLKNK</sequence>
<feature type="region of interest" description="Disordered" evidence="1">
    <location>
        <begin position="31"/>
        <end position="52"/>
    </location>
</feature>
<feature type="compositionally biased region" description="Basic and acidic residues" evidence="1">
    <location>
        <begin position="141"/>
        <end position="154"/>
    </location>
</feature>
<evidence type="ECO:0000313" key="2">
    <source>
        <dbReference type="EMBL" id="CAG8609067.1"/>
    </source>
</evidence>
<protein>
    <submittedName>
        <fullName evidence="2">12682_t:CDS:1</fullName>
    </submittedName>
</protein>
<proteinExistence type="predicted"/>
<gene>
    <name evidence="2" type="ORF">AGERDE_LOCUS9498</name>
</gene>
<organism evidence="2 3">
    <name type="scientific">Ambispora gerdemannii</name>
    <dbReference type="NCBI Taxonomy" id="144530"/>
    <lineage>
        <taxon>Eukaryota</taxon>
        <taxon>Fungi</taxon>
        <taxon>Fungi incertae sedis</taxon>
        <taxon>Mucoromycota</taxon>
        <taxon>Glomeromycotina</taxon>
        <taxon>Glomeromycetes</taxon>
        <taxon>Archaeosporales</taxon>
        <taxon>Ambisporaceae</taxon>
        <taxon>Ambispora</taxon>
    </lineage>
</organism>
<feature type="compositionally biased region" description="Basic and acidic residues" evidence="1">
    <location>
        <begin position="165"/>
        <end position="181"/>
    </location>
</feature>
<dbReference type="AlphaFoldDB" id="A0A9N9CMM8"/>
<reference evidence="2" key="1">
    <citation type="submission" date="2021-06" db="EMBL/GenBank/DDBJ databases">
        <authorList>
            <person name="Kallberg Y."/>
            <person name="Tangrot J."/>
            <person name="Rosling A."/>
        </authorList>
    </citation>
    <scope>NUCLEOTIDE SEQUENCE</scope>
    <source>
        <strain evidence="2">MT106</strain>
    </source>
</reference>
<name>A0A9N9CMM8_9GLOM</name>
<accession>A0A9N9CMM8</accession>
<evidence type="ECO:0000256" key="1">
    <source>
        <dbReference type="SAM" id="MobiDB-lite"/>
    </source>
</evidence>
<comment type="caution">
    <text evidence="2">The sequence shown here is derived from an EMBL/GenBank/DDBJ whole genome shotgun (WGS) entry which is preliminary data.</text>
</comment>